<dbReference type="EMBL" id="JAPDRL010000061">
    <property type="protein sequence ID" value="KAJ9660977.1"/>
    <property type="molecule type" value="Genomic_DNA"/>
</dbReference>
<proteinExistence type="inferred from homology"/>
<feature type="region of interest" description="Disordered" evidence="3">
    <location>
        <begin position="201"/>
        <end position="239"/>
    </location>
</feature>
<evidence type="ECO:0000256" key="3">
    <source>
        <dbReference type="SAM" id="MobiDB-lite"/>
    </source>
</evidence>
<dbReference type="InterPro" id="IPR040896">
    <property type="entry name" value="RPN5_C"/>
</dbReference>
<keyword evidence="2 5" id="KW-0647">Proteasome</keyword>
<evidence type="ECO:0000313" key="5">
    <source>
        <dbReference type="EMBL" id="KAJ9660977.1"/>
    </source>
</evidence>
<accession>A0ABQ9NNK7</accession>
<dbReference type="Pfam" id="PF01399">
    <property type="entry name" value="PCI"/>
    <property type="match status" value="1"/>
</dbReference>
<dbReference type="InterPro" id="IPR036390">
    <property type="entry name" value="WH_DNA-bd_sf"/>
</dbReference>
<feature type="domain" description="PCI" evidence="4">
    <location>
        <begin position="506"/>
        <end position="683"/>
    </location>
</feature>
<protein>
    <submittedName>
        <fullName evidence="5">Proteasome regulatory particle subunit</fullName>
    </submittedName>
</protein>
<dbReference type="InterPro" id="IPR036388">
    <property type="entry name" value="WH-like_DNA-bd_sf"/>
</dbReference>
<dbReference type="Proteomes" id="UP001172684">
    <property type="component" value="Unassembled WGS sequence"/>
</dbReference>
<gene>
    <name evidence="5" type="primary">RPN5</name>
    <name evidence="5" type="ORF">H2201_006705</name>
</gene>
<organism evidence="5 6">
    <name type="scientific">Coniosporium apollinis</name>
    <dbReference type="NCBI Taxonomy" id="61459"/>
    <lineage>
        <taxon>Eukaryota</taxon>
        <taxon>Fungi</taxon>
        <taxon>Dikarya</taxon>
        <taxon>Ascomycota</taxon>
        <taxon>Pezizomycotina</taxon>
        <taxon>Dothideomycetes</taxon>
        <taxon>Dothideomycetes incertae sedis</taxon>
        <taxon>Coniosporium</taxon>
    </lineage>
</organism>
<dbReference type="SUPFAM" id="SSF46785">
    <property type="entry name" value="Winged helix' DNA-binding domain"/>
    <property type="match status" value="1"/>
</dbReference>
<evidence type="ECO:0000256" key="1">
    <source>
        <dbReference type="ARBA" id="ARBA00006397"/>
    </source>
</evidence>
<comment type="caution">
    <text evidence="5">The sequence shown here is derived from an EMBL/GenBank/DDBJ whole genome shotgun (WGS) entry which is preliminary data.</text>
</comment>
<reference evidence="5" key="1">
    <citation type="submission" date="2022-10" db="EMBL/GenBank/DDBJ databases">
        <title>Culturing micro-colonial fungi from biological soil crusts in the Mojave desert and describing Neophaeococcomyces mojavensis, and introducing the new genera and species Taxawa tesnikishii.</title>
        <authorList>
            <person name="Kurbessoian T."/>
            <person name="Stajich J.E."/>
        </authorList>
    </citation>
    <scope>NUCLEOTIDE SEQUENCE</scope>
    <source>
        <strain evidence="5">TK_1</strain>
    </source>
</reference>
<evidence type="ECO:0000259" key="4">
    <source>
        <dbReference type="PROSITE" id="PS50250"/>
    </source>
</evidence>
<dbReference type="InterPro" id="IPR054559">
    <property type="entry name" value="PSMD12-CSN4-like_N"/>
</dbReference>
<evidence type="ECO:0000313" key="6">
    <source>
        <dbReference type="Proteomes" id="UP001172684"/>
    </source>
</evidence>
<evidence type="ECO:0000256" key="2">
    <source>
        <dbReference type="ARBA" id="ARBA00022942"/>
    </source>
</evidence>
<feature type="compositionally biased region" description="Basic and acidic residues" evidence="3">
    <location>
        <begin position="451"/>
        <end position="473"/>
    </location>
</feature>
<sequence length="732" mass="84075">MYREPYLSHDPNTRTEFQSGEVTAYPSSGGIVLGYFSAVELAHLNLSRTKPASRSSDPAEEDDLALRMLHLGAHWWPSWDIYARHQERIIDGIPYGFHFPPDVDVGYPSSGKGVWVFKFSADKRTWDEEDERKPYLERKPDDWEGRITMALTMDERCEVLRDFGATFYEKVEDCVDIAKTLQEGIEKGKRYEELLKKMEDLNPPTRSSAPPHLFYSSNNAHTSSTTSNTSDQPPPHLATMSDNQVIKADKDFSKEVDKALPEAEELAKSNVQAAIEKLLPLEKQTRQASDLASTSRIIVAIVTICKEAGDWNLLNEQVLLLSKKHGQLKQAVTKMVQVVMGFLDDAPSLETKLSVIETLRTVTEGKIFVEVERARVTRILSDIKKEQGDINAAADILCELQVETFGSMSRREKTEFILQQVALCIEKGDWTQAGILSRKISTRYFTRRPKKTPEQLEKERKEREEKEKTRSVDEPPPEPEDDVTDLKLRYYEQQITLAKHEDKYLDVCKHYRQVLDTEAVEENPEQLRASLQRIIYFVILAPYDNEQSDLLHRIHKDPRISQIPQDAQLLKLFTVPELMRWPMVAQQFGPHLCSTDVFDAEKGQSGDPKAHQRWEDLRKRVIEHNVRVVAKYYTRIQMPRLTRLLDLAEDETEKYISELVTAKTIYAKIDRPARVVSFAKPRDADDVLNEWSGNMKSLLGLLERIDHLITKEEMMARIQPTKVEKGKTGKAH</sequence>
<dbReference type="InterPro" id="IPR040134">
    <property type="entry name" value="PSMD12/CSN4"/>
</dbReference>
<comment type="similarity">
    <text evidence="1">Belongs to the proteasome subunit p55 family.</text>
</comment>
<feature type="compositionally biased region" description="Low complexity" evidence="3">
    <location>
        <begin position="216"/>
        <end position="230"/>
    </location>
</feature>
<dbReference type="Pfam" id="PF22241">
    <property type="entry name" value="PSMD12-CSN4_N"/>
    <property type="match status" value="2"/>
</dbReference>
<dbReference type="PANTHER" id="PTHR10855:SF1">
    <property type="entry name" value="26S PROTEASOME NON-ATPASE REGULATORY SUBUNIT 12"/>
    <property type="match status" value="1"/>
</dbReference>
<feature type="region of interest" description="Disordered" evidence="3">
    <location>
        <begin position="447"/>
        <end position="484"/>
    </location>
</feature>
<dbReference type="Pfam" id="PF18098">
    <property type="entry name" value="RPN5_C"/>
    <property type="match status" value="1"/>
</dbReference>
<dbReference type="SMART" id="SM00088">
    <property type="entry name" value="PINT"/>
    <property type="match status" value="1"/>
</dbReference>
<dbReference type="InterPro" id="IPR000717">
    <property type="entry name" value="PCI_dom"/>
</dbReference>
<keyword evidence="6" id="KW-1185">Reference proteome</keyword>
<dbReference type="GO" id="GO:0000502">
    <property type="term" value="C:proteasome complex"/>
    <property type="evidence" value="ECO:0007669"/>
    <property type="project" value="UniProtKB-KW"/>
</dbReference>
<dbReference type="PANTHER" id="PTHR10855">
    <property type="entry name" value="26S PROTEASOME NON-ATPASE REGULATORY SUBUNIT 12/COP9 SIGNALOSOME COMPLEX SUBUNIT 4"/>
    <property type="match status" value="1"/>
</dbReference>
<name>A0ABQ9NNK7_9PEZI</name>
<dbReference type="Gene3D" id="1.10.10.10">
    <property type="entry name" value="Winged helix-like DNA-binding domain superfamily/Winged helix DNA-binding domain"/>
    <property type="match status" value="1"/>
</dbReference>
<dbReference type="PROSITE" id="PS50250">
    <property type="entry name" value="PCI"/>
    <property type="match status" value="1"/>
</dbReference>